<dbReference type="EMBL" id="OX336137">
    <property type="protein sequence ID" value="CAI2719271.1"/>
    <property type="molecule type" value="Genomic_DNA"/>
</dbReference>
<dbReference type="RefSeq" id="WP_282012114.1">
    <property type="nucleotide sequence ID" value="NZ_OX336137.1"/>
</dbReference>
<accession>A0ABM9HG22</accession>
<dbReference type="InterPro" id="IPR043733">
    <property type="entry name" value="DUF5677"/>
</dbReference>
<proteinExistence type="predicted"/>
<keyword evidence="2" id="KW-1185">Reference proteome</keyword>
<organism evidence="1 2">
    <name type="scientific">Nitrospina watsonii</name>
    <dbReference type="NCBI Taxonomy" id="1323948"/>
    <lineage>
        <taxon>Bacteria</taxon>
        <taxon>Pseudomonadati</taxon>
        <taxon>Nitrospinota/Tectimicrobiota group</taxon>
        <taxon>Nitrospinota</taxon>
        <taxon>Nitrospinia</taxon>
        <taxon>Nitrospinales</taxon>
        <taxon>Nitrospinaceae</taxon>
        <taxon>Nitrospina</taxon>
    </lineage>
</organism>
<gene>
    <name evidence="1" type="ORF">NSPWAT_2415</name>
</gene>
<reference evidence="1 2" key="1">
    <citation type="submission" date="2022-09" db="EMBL/GenBank/DDBJ databases">
        <authorList>
            <person name="Kop L."/>
        </authorList>
    </citation>
    <scope>NUCLEOTIDE SEQUENCE [LARGE SCALE GENOMIC DNA]</scope>
    <source>
        <strain evidence="1 2">347</strain>
    </source>
</reference>
<sequence>MNNLDKFFQEAVDRAFKETDLNFQEIEDIIKKSFKSATAKTAKSVFKQLKKDAPKMLKERRTAIEAFENRHKSRWENALNLLETQIVISEELSQEFHNGFHENNQEMETPLDHITFEALHNLHTRGLLIGREILCLLKAGYADGALARWRSLHEIAVIISFLCNIENKEEISTRYILSREAQTLKAMENLNKHANKARLEPFTEEEMAEARDHCNNIKNQYGEELVNDYGWASPVLKNKNPKLIDLEKYTELDHWRPRFKWASNYIHGSFKPHNSLLGLCEAEEETEGNLYLIGPSNSGLTDPGHMTSISLLISTTNFLLTIPTVDHIVFSRILSILEKQIGTAFSSVG</sequence>
<dbReference type="Pfam" id="PF18928">
    <property type="entry name" value="DUF5677"/>
    <property type="match status" value="1"/>
</dbReference>
<dbReference type="Proteomes" id="UP001157733">
    <property type="component" value="Chromosome"/>
</dbReference>
<protein>
    <submittedName>
        <fullName evidence="1">Uncharacterized protein</fullName>
    </submittedName>
</protein>
<name>A0ABM9HG22_9BACT</name>
<evidence type="ECO:0000313" key="2">
    <source>
        <dbReference type="Proteomes" id="UP001157733"/>
    </source>
</evidence>
<evidence type="ECO:0000313" key="1">
    <source>
        <dbReference type="EMBL" id="CAI2719271.1"/>
    </source>
</evidence>